<organism evidence="9">
    <name type="scientific">candidate division WOR-3 bacterium</name>
    <dbReference type="NCBI Taxonomy" id="2052148"/>
    <lineage>
        <taxon>Bacteria</taxon>
        <taxon>Bacteria division WOR-3</taxon>
    </lineage>
</organism>
<keyword evidence="3" id="KW-0479">Metal-binding</keyword>
<accession>A0A7C5I486</accession>
<evidence type="ECO:0000256" key="7">
    <source>
        <dbReference type="SAM" id="Phobius"/>
    </source>
</evidence>
<dbReference type="SUPFAM" id="SSF54862">
    <property type="entry name" value="4Fe-4S ferredoxins"/>
    <property type="match status" value="1"/>
</dbReference>
<keyword evidence="7" id="KW-0472">Membrane</keyword>
<feature type="transmembrane region" description="Helical" evidence="7">
    <location>
        <begin position="114"/>
        <end position="131"/>
    </location>
</feature>
<protein>
    <submittedName>
        <fullName evidence="9">4Fe-4S binding protein</fullName>
    </submittedName>
</protein>
<feature type="transmembrane region" description="Helical" evidence="7">
    <location>
        <begin position="165"/>
        <end position="184"/>
    </location>
</feature>
<keyword evidence="5" id="KW-0408">Iron</keyword>
<dbReference type="Pfam" id="PF12801">
    <property type="entry name" value="Fer4_5"/>
    <property type="match status" value="3"/>
</dbReference>
<dbReference type="InterPro" id="IPR017900">
    <property type="entry name" value="4Fe4S_Fe_S_CS"/>
</dbReference>
<dbReference type="PROSITE" id="PS00198">
    <property type="entry name" value="4FE4S_FER_1"/>
    <property type="match status" value="1"/>
</dbReference>
<evidence type="ECO:0000256" key="5">
    <source>
        <dbReference type="ARBA" id="ARBA00023004"/>
    </source>
</evidence>
<dbReference type="GO" id="GO:0046872">
    <property type="term" value="F:metal ion binding"/>
    <property type="evidence" value="ECO:0007669"/>
    <property type="project" value="UniProtKB-KW"/>
</dbReference>
<name>A0A7C5I486_UNCW3</name>
<dbReference type="Proteomes" id="UP000886014">
    <property type="component" value="Unassembled WGS sequence"/>
</dbReference>
<dbReference type="PROSITE" id="PS51379">
    <property type="entry name" value="4FE4S_FER_2"/>
    <property type="match status" value="1"/>
</dbReference>
<dbReference type="PANTHER" id="PTHR30176:SF3">
    <property type="entry name" value="FERREDOXIN-TYPE PROTEIN NAPH"/>
    <property type="match status" value="1"/>
</dbReference>
<evidence type="ECO:0000256" key="3">
    <source>
        <dbReference type="ARBA" id="ARBA00022723"/>
    </source>
</evidence>
<feature type="transmembrane region" description="Helical" evidence="7">
    <location>
        <begin position="65"/>
        <end position="93"/>
    </location>
</feature>
<evidence type="ECO:0000256" key="2">
    <source>
        <dbReference type="ARBA" id="ARBA00022485"/>
    </source>
</evidence>
<proteinExistence type="predicted"/>
<gene>
    <name evidence="9" type="ORF">ENL41_00265</name>
</gene>
<keyword evidence="7" id="KW-0812">Transmembrane</keyword>
<evidence type="ECO:0000256" key="6">
    <source>
        <dbReference type="ARBA" id="ARBA00023014"/>
    </source>
</evidence>
<comment type="caution">
    <text evidence="9">The sequence shown here is derived from an EMBL/GenBank/DDBJ whole genome shotgun (WGS) entry which is preliminary data.</text>
</comment>
<dbReference type="GO" id="GO:0051539">
    <property type="term" value="F:4 iron, 4 sulfur cluster binding"/>
    <property type="evidence" value="ECO:0007669"/>
    <property type="project" value="UniProtKB-KW"/>
</dbReference>
<evidence type="ECO:0000256" key="1">
    <source>
        <dbReference type="ARBA" id="ARBA00022448"/>
    </source>
</evidence>
<keyword evidence="4" id="KW-0249">Electron transport</keyword>
<dbReference type="PANTHER" id="PTHR30176">
    <property type="entry name" value="FERREDOXIN-TYPE PROTEIN NAPH"/>
    <property type="match status" value="1"/>
</dbReference>
<evidence type="ECO:0000256" key="4">
    <source>
        <dbReference type="ARBA" id="ARBA00022982"/>
    </source>
</evidence>
<dbReference type="AlphaFoldDB" id="A0A7C5I486"/>
<sequence length="284" mass="32737">MWRRIVQILSAIGINSNFSIFKNFGIYQGPFKRVCAPVLNCYACPLARFSCPIGSLQHFIGIRKIPYYILGYIGTIGMFVGRSACGWLCPFGFIQELLYKIGNIKIRVGKWAGYVKYIVLIIIIPVVYFTTEPWFCKICPAGTLEGTIPIMISPMWEPLSQLISWRFYMKLSILVIFVISAILIKRPFCRFMCPLGAMWGLFNRISALKLKVEKHYCQECDICGEVCPMDIRIYKDPNHFDCIRCMRCVTACPRQVVSVEIFDLKIWPKQEESLKRVYLNASDQ</sequence>
<feature type="domain" description="4Fe-4S ferredoxin-type" evidence="8">
    <location>
        <begin position="231"/>
        <end position="262"/>
    </location>
</feature>
<keyword evidence="6" id="KW-0411">Iron-sulfur</keyword>
<evidence type="ECO:0000259" key="8">
    <source>
        <dbReference type="PROSITE" id="PS51379"/>
    </source>
</evidence>
<keyword evidence="2" id="KW-0004">4Fe-4S</keyword>
<dbReference type="InterPro" id="IPR051684">
    <property type="entry name" value="Electron_Trans/Redox"/>
</dbReference>
<dbReference type="GO" id="GO:0005886">
    <property type="term" value="C:plasma membrane"/>
    <property type="evidence" value="ECO:0007669"/>
    <property type="project" value="TreeGrafter"/>
</dbReference>
<evidence type="ECO:0000313" key="9">
    <source>
        <dbReference type="EMBL" id="HHF57840.1"/>
    </source>
</evidence>
<dbReference type="InterPro" id="IPR017896">
    <property type="entry name" value="4Fe4S_Fe-S-bd"/>
</dbReference>
<reference evidence="9" key="1">
    <citation type="journal article" date="2020" name="mSystems">
        <title>Genome- and Community-Level Interaction Insights into Carbon Utilization and Element Cycling Functions of Hydrothermarchaeota in Hydrothermal Sediment.</title>
        <authorList>
            <person name="Zhou Z."/>
            <person name="Liu Y."/>
            <person name="Xu W."/>
            <person name="Pan J."/>
            <person name="Luo Z.H."/>
            <person name="Li M."/>
        </authorList>
    </citation>
    <scope>NUCLEOTIDE SEQUENCE [LARGE SCALE GENOMIC DNA]</scope>
    <source>
        <strain evidence="9">HyVt-94</strain>
    </source>
</reference>
<keyword evidence="7" id="KW-1133">Transmembrane helix</keyword>
<dbReference type="EMBL" id="DRTV01000022">
    <property type="protein sequence ID" value="HHF57840.1"/>
    <property type="molecule type" value="Genomic_DNA"/>
</dbReference>
<keyword evidence="1" id="KW-0813">Transport</keyword>